<feature type="region of interest" description="Disordered" evidence="1">
    <location>
        <begin position="142"/>
        <end position="172"/>
    </location>
</feature>
<dbReference type="HOGENOM" id="CLU_716944_0_0_6"/>
<sequence>MATPCRMDGTVPRRLPPYRLPNRPPSRPVLPPVRPVTAPVTGARAPTVPESRLGTVELTAARALPALPTTLLSRPSVAPSVAPTAKVAMAAVLPTLAVTLLRRLSALVVTPLTALPRVPTRPPATPSTAPRVEVAVEATPDRMPLTLEAAPPTSPRSPDNSPPAPEAAVLLPPNKPLNRLPRFKIDIDHFSIVSRLRVPLAPLPRRDSSEQHIACQFLWGFIIPFYRVDNVRISGPRAALEHENKLLNADSFGDTMGNGVTHCFPRLEERIPPRRRNIPAGRRQRVNVGYPLGLVDTVLVTFGIFRYSYLFVLYVPVLVFQGWHGSCLYSAYVIHPGNECGITKCCCAAGWSGLGRSLRPPSGTTPRPRALRKAGVVGFVVCNSM</sequence>
<name>B7J8E3_ACIF2</name>
<dbReference type="KEGG" id="afr:AFE_2711"/>
<feature type="compositionally biased region" description="Pro residues" evidence="1">
    <location>
        <begin position="14"/>
        <end position="34"/>
    </location>
</feature>
<organism evidence="2 3">
    <name type="scientific">Acidithiobacillus ferrooxidans (strain ATCC 23270 / DSM 14882 / CIP 104768 / NCIMB 8455)</name>
    <name type="common">Ferrobacillus ferrooxidans (strain ATCC 23270)</name>
    <dbReference type="NCBI Taxonomy" id="243159"/>
    <lineage>
        <taxon>Bacteria</taxon>
        <taxon>Pseudomonadati</taxon>
        <taxon>Pseudomonadota</taxon>
        <taxon>Acidithiobacillia</taxon>
        <taxon>Acidithiobacillales</taxon>
        <taxon>Acidithiobacillaceae</taxon>
        <taxon>Acidithiobacillus</taxon>
    </lineage>
</organism>
<protein>
    <submittedName>
        <fullName evidence="2">Uncharacterized protein</fullName>
    </submittedName>
</protein>
<evidence type="ECO:0000313" key="2">
    <source>
        <dbReference type="EMBL" id="ACK78469.1"/>
    </source>
</evidence>
<dbReference type="AlphaFoldDB" id="B7J8E3"/>
<dbReference type="PaxDb" id="243159-AFE_2711"/>
<dbReference type="eggNOG" id="COG3266">
    <property type="taxonomic scope" value="Bacteria"/>
</dbReference>
<dbReference type="STRING" id="243159.AFE_2711"/>
<evidence type="ECO:0000256" key="1">
    <source>
        <dbReference type="SAM" id="MobiDB-lite"/>
    </source>
</evidence>
<proteinExistence type="predicted"/>
<dbReference type="EMBL" id="CP001219">
    <property type="protein sequence ID" value="ACK78469.1"/>
    <property type="molecule type" value="Genomic_DNA"/>
</dbReference>
<feature type="compositionally biased region" description="Pro residues" evidence="1">
    <location>
        <begin position="152"/>
        <end position="165"/>
    </location>
</feature>
<evidence type="ECO:0000313" key="3">
    <source>
        <dbReference type="Proteomes" id="UP000001362"/>
    </source>
</evidence>
<reference evidence="2 3" key="1">
    <citation type="journal article" date="2008" name="BMC Genomics">
        <title>Acidithiobacillus ferrooxidans metabolism: from genome sequence to industrial applications.</title>
        <authorList>
            <person name="Valdes J."/>
            <person name="Pedroso I."/>
            <person name="Quatrini R."/>
            <person name="Dodson R.J."/>
            <person name="Tettelin H."/>
            <person name="Blake R.II."/>
            <person name="Eisen J.A."/>
            <person name="Holmes D.S."/>
        </authorList>
    </citation>
    <scope>NUCLEOTIDE SEQUENCE [LARGE SCALE GENOMIC DNA]</scope>
    <source>
        <strain evidence="3">ATCC 23270 / DSM 14882 / CIP 104768 / NCIMB 8455</strain>
    </source>
</reference>
<gene>
    <name evidence="2" type="ordered locus">AFE_2711</name>
</gene>
<accession>B7J8E3</accession>
<feature type="region of interest" description="Disordered" evidence="1">
    <location>
        <begin position="1"/>
        <end position="47"/>
    </location>
</feature>
<dbReference type="Proteomes" id="UP000001362">
    <property type="component" value="Chromosome"/>
</dbReference>
<keyword evidence="3" id="KW-1185">Reference proteome</keyword>